<dbReference type="CDD" id="cd02870">
    <property type="entry name" value="PseudoU_synth_RsuA_like"/>
    <property type="match status" value="1"/>
</dbReference>
<evidence type="ECO:0000259" key="6">
    <source>
        <dbReference type="SMART" id="SM00363"/>
    </source>
</evidence>
<dbReference type="CDD" id="cd00165">
    <property type="entry name" value="S4"/>
    <property type="match status" value="1"/>
</dbReference>
<reference evidence="7" key="2">
    <citation type="journal article" date="2021" name="PeerJ">
        <title>Extensive microbial diversity within the chicken gut microbiome revealed by metagenomics and culture.</title>
        <authorList>
            <person name="Gilroy R."/>
            <person name="Ravi A."/>
            <person name="Getino M."/>
            <person name="Pursley I."/>
            <person name="Horton D.L."/>
            <person name="Alikhan N.F."/>
            <person name="Baker D."/>
            <person name="Gharbi K."/>
            <person name="Hall N."/>
            <person name="Watson M."/>
            <person name="Adriaenssens E.M."/>
            <person name="Foster-Nyarko E."/>
            <person name="Jarju S."/>
            <person name="Secka A."/>
            <person name="Antonio M."/>
            <person name="Oren A."/>
            <person name="Chaudhuri R.R."/>
            <person name="La Ragione R."/>
            <person name="Hildebrand F."/>
            <person name="Pallen M.J."/>
        </authorList>
    </citation>
    <scope>NUCLEOTIDE SEQUENCE</scope>
    <source>
        <strain evidence="7">CHK147-3167</strain>
    </source>
</reference>
<sequence length="239" mass="27080">MERIQKIIANSGYCSRRKAEDLIKAGRVTVNGEIVQELGRKASYGDTIMIDGKALKKEEKEYILLYKPRGVVTTSSDDKHRKTVIDLVDTPNRVYSVGRLDYDASGVLLLTNDGELTNLLIHPSNNIEKVYLVKIDEAVDPHALKKLEDGVIIDGKKTAKARVKVKKIDKKKNKSLIYLTIHEGRNHQVKKMFEAIGYKVSKLKREKFAGLDLHSLKSGEWRRLSVHEVKVLYALAKKN</sequence>
<dbReference type="Pfam" id="PF01479">
    <property type="entry name" value="S4"/>
    <property type="match status" value="1"/>
</dbReference>
<dbReference type="AlphaFoldDB" id="A0A9D0ZSL6"/>
<dbReference type="Gene3D" id="3.30.70.580">
    <property type="entry name" value="Pseudouridine synthase I, catalytic domain, N-terminal subdomain"/>
    <property type="match status" value="1"/>
</dbReference>
<dbReference type="PROSITE" id="PS01149">
    <property type="entry name" value="PSI_RSU"/>
    <property type="match status" value="1"/>
</dbReference>
<evidence type="ECO:0000256" key="2">
    <source>
        <dbReference type="ARBA" id="ARBA00022884"/>
    </source>
</evidence>
<dbReference type="InterPro" id="IPR036986">
    <property type="entry name" value="S4_RNA-bd_sf"/>
</dbReference>
<dbReference type="Pfam" id="PF00849">
    <property type="entry name" value="PseudoU_synth_2"/>
    <property type="match status" value="1"/>
</dbReference>
<dbReference type="GO" id="GO:0120159">
    <property type="term" value="F:rRNA pseudouridine synthase activity"/>
    <property type="evidence" value="ECO:0007669"/>
    <property type="project" value="UniProtKB-ARBA"/>
</dbReference>
<comment type="caution">
    <text evidence="7">The sequence shown here is derived from an EMBL/GenBank/DDBJ whole genome shotgun (WGS) entry which is preliminary data.</text>
</comment>
<dbReference type="FunFam" id="3.10.290.10:FF:000003">
    <property type="entry name" value="Pseudouridine synthase"/>
    <property type="match status" value="1"/>
</dbReference>
<evidence type="ECO:0000313" key="7">
    <source>
        <dbReference type="EMBL" id="HIQ90625.1"/>
    </source>
</evidence>
<dbReference type="InterPro" id="IPR000748">
    <property type="entry name" value="PsdUridine_synth_RsuA/RluB/E/F"/>
</dbReference>
<dbReference type="InterPro" id="IPR002942">
    <property type="entry name" value="S4_RNA-bd"/>
</dbReference>
<dbReference type="GO" id="GO:0000455">
    <property type="term" value="P:enzyme-directed rRNA pseudouridine synthesis"/>
    <property type="evidence" value="ECO:0007669"/>
    <property type="project" value="UniProtKB-ARBA"/>
</dbReference>
<dbReference type="EC" id="5.4.99.-" evidence="5"/>
<gene>
    <name evidence="7" type="ORF">IAB27_03235</name>
</gene>
<dbReference type="GO" id="GO:0003723">
    <property type="term" value="F:RNA binding"/>
    <property type="evidence" value="ECO:0007669"/>
    <property type="project" value="UniProtKB-KW"/>
</dbReference>
<dbReference type="Gene3D" id="3.10.290.10">
    <property type="entry name" value="RNA-binding S4 domain"/>
    <property type="match status" value="1"/>
</dbReference>
<dbReference type="InterPro" id="IPR020103">
    <property type="entry name" value="PsdUridine_synth_cat_dom_sf"/>
</dbReference>
<dbReference type="InterPro" id="IPR006145">
    <property type="entry name" value="PsdUridine_synth_RsuA/RluA"/>
</dbReference>
<dbReference type="PANTHER" id="PTHR47683:SF2">
    <property type="entry name" value="RNA-BINDING S4 DOMAIN-CONTAINING PROTEIN"/>
    <property type="match status" value="1"/>
</dbReference>
<dbReference type="SUPFAM" id="SSF55174">
    <property type="entry name" value="Alpha-L RNA-binding motif"/>
    <property type="match status" value="1"/>
</dbReference>
<dbReference type="InterPro" id="IPR042092">
    <property type="entry name" value="PsdUridine_s_RsuA/RluB/E/F_cat"/>
</dbReference>
<dbReference type="Proteomes" id="UP000886786">
    <property type="component" value="Unassembled WGS sequence"/>
</dbReference>
<dbReference type="SUPFAM" id="SSF55120">
    <property type="entry name" value="Pseudouridine synthase"/>
    <property type="match status" value="1"/>
</dbReference>
<evidence type="ECO:0000256" key="4">
    <source>
        <dbReference type="PROSITE-ProRule" id="PRU00182"/>
    </source>
</evidence>
<dbReference type="NCBIfam" id="TIGR00093">
    <property type="entry name" value="pseudouridine synthase"/>
    <property type="match status" value="1"/>
</dbReference>
<dbReference type="SMART" id="SM00363">
    <property type="entry name" value="S4"/>
    <property type="match status" value="1"/>
</dbReference>
<dbReference type="InterPro" id="IPR020094">
    <property type="entry name" value="TruA/RsuA/RluB/E/F_N"/>
</dbReference>
<keyword evidence="3 5" id="KW-0413">Isomerase</keyword>
<dbReference type="InterPro" id="IPR050343">
    <property type="entry name" value="RsuA_PseudoU_synthase"/>
</dbReference>
<dbReference type="Gene3D" id="3.30.70.1560">
    <property type="entry name" value="Alpha-L RNA-binding motif"/>
    <property type="match status" value="1"/>
</dbReference>
<evidence type="ECO:0000256" key="1">
    <source>
        <dbReference type="ARBA" id="ARBA00008348"/>
    </source>
</evidence>
<dbReference type="InterPro" id="IPR018496">
    <property type="entry name" value="PsdUridine_synth_RsuA/RluB_CS"/>
</dbReference>
<organism evidence="7 8">
    <name type="scientific">Candidatus Coprosoma intestinipullorum</name>
    <dbReference type="NCBI Taxonomy" id="2840752"/>
    <lineage>
        <taxon>Bacteria</taxon>
        <taxon>Bacillati</taxon>
        <taxon>Bacillota</taxon>
        <taxon>Bacillota incertae sedis</taxon>
        <taxon>Candidatus Coprosoma</taxon>
    </lineage>
</organism>
<name>A0A9D0ZSL6_9FIRM</name>
<dbReference type="EMBL" id="DVFV01000063">
    <property type="protein sequence ID" value="HIQ90625.1"/>
    <property type="molecule type" value="Genomic_DNA"/>
</dbReference>
<proteinExistence type="inferred from homology"/>
<evidence type="ECO:0000313" key="8">
    <source>
        <dbReference type="Proteomes" id="UP000886786"/>
    </source>
</evidence>
<evidence type="ECO:0000256" key="5">
    <source>
        <dbReference type="RuleBase" id="RU003887"/>
    </source>
</evidence>
<comment type="similarity">
    <text evidence="1 5">Belongs to the pseudouridine synthase RsuA family.</text>
</comment>
<dbReference type="FunFam" id="3.30.70.1560:FF:000001">
    <property type="entry name" value="Pseudouridine synthase"/>
    <property type="match status" value="1"/>
</dbReference>
<accession>A0A9D0ZSL6</accession>
<protein>
    <recommendedName>
        <fullName evidence="5">Pseudouridine synthase</fullName>
        <ecNumber evidence="5">5.4.99.-</ecNumber>
    </recommendedName>
</protein>
<keyword evidence="2 4" id="KW-0694">RNA-binding</keyword>
<dbReference type="GO" id="GO:0005829">
    <property type="term" value="C:cytosol"/>
    <property type="evidence" value="ECO:0007669"/>
    <property type="project" value="UniProtKB-ARBA"/>
</dbReference>
<feature type="domain" description="RNA-binding S4" evidence="6">
    <location>
        <begin position="2"/>
        <end position="64"/>
    </location>
</feature>
<reference evidence="7" key="1">
    <citation type="submission" date="2020-10" db="EMBL/GenBank/DDBJ databases">
        <authorList>
            <person name="Gilroy R."/>
        </authorList>
    </citation>
    <scope>NUCLEOTIDE SEQUENCE</scope>
    <source>
        <strain evidence="7">CHK147-3167</strain>
    </source>
</reference>
<evidence type="ECO:0000256" key="3">
    <source>
        <dbReference type="ARBA" id="ARBA00023235"/>
    </source>
</evidence>
<dbReference type="PROSITE" id="PS50889">
    <property type="entry name" value="S4"/>
    <property type="match status" value="1"/>
</dbReference>
<dbReference type="PANTHER" id="PTHR47683">
    <property type="entry name" value="PSEUDOURIDINE SYNTHASE FAMILY PROTEIN-RELATED"/>
    <property type="match status" value="1"/>
</dbReference>